<name>A0ABV8T6F2_9ACTN</name>
<dbReference type="Proteomes" id="UP001595824">
    <property type="component" value="Unassembled WGS sequence"/>
</dbReference>
<organism evidence="2 3">
    <name type="scientific">Streptomyces andamanensis</name>
    <dbReference type="NCBI Taxonomy" id="1565035"/>
    <lineage>
        <taxon>Bacteria</taxon>
        <taxon>Bacillati</taxon>
        <taxon>Actinomycetota</taxon>
        <taxon>Actinomycetes</taxon>
        <taxon>Kitasatosporales</taxon>
        <taxon>Streptomycetaceae</taxon>
        <taxon>Streptomyces</taxon>
    </lineage>
</organism>
<protein>
    <submittedName>
        <fullName evidence="2">Uncharacterized protein</fullName>
    </submittedName>
</protein>
<gene>
    <name evidence="2" type="ORF">ACFPC0_01720</name>
</gene>
<evidence type="ECO:0000313" key="3">
    <source>
        <dbReference type="Proteomes" id="UP001595824"/>
    </source>
</evidence>
<comment type="caution">
    <text evidence="2">The sequence shown here is derived from an EMBL/GenBank/DDBJ whole genome shotgun (WGS) entry which is preliminary data.</text>
</comment>
<feature type="region of interest" description="Disordered" evidence="1">
    <location>
        <begin position="1"/>
        <end position="51"/>
    </location>
</feature>
<keyword evidence="3" id="KW-1185">Reference proteome</keyword>
<proteinExistence type="predicted"/>
<sequence length="51" mass="5225">MTGDSLVRPGHEGRTTGTGHLGRITETARGPRDRLPPPGTSGPGTSGFSTH</sequence>
<dbReference type="RefSeq" id="WP_381736859.1">
    <property type="nucleotide sequence ID" value="NZ_JBHSDP010000004.1"/>
</dbReference>
<evidence type="ECO:0000313" key="2">
    <source>
        <dbReference type="EMBL" id="MFC4326569.1"/>
    </source>
</evidence>
<dbReference type="EMBL" id="JBHSDP010000004">
    <property type="protein sequence ID" value="MFC4326569.1"/>
    <property type="molecule type" value="Genomic_DNA"/>
</dbReference>
<accession>A0ABV8T6F2</accession>
<reference evidence="3" key="1">
    <citation type="journal article" date="2019" name="Int. J. Syst. Evol. Microbiol.">
        <title>The Global Catalogue of Microorganisms (GCM) 10K type strain sequencing project: providing services to taxonomists for standard genome sequencing and annotation.</title>
        <authorList>
            <consortium name="The Broad Institute Genomics Platform"/>
            <consortium name="The Broad Institute Genome Sequencing Center for Infectious Disease"/>
            <person name="Wu L."/>
            <person name="Ma J."/>
        </authorList>
    </citation>
    <scope>NUCLEOTIDE SEQUENCE [LARGE SCALE GENOMIC DNA]</scope>
    <source>
        <strain evidence="3">PCU 347</strain>
    </source>
</reference>
<evidence type="ECO:0000256" key="1">
    <source>
        <dbReference type="SAM" id="MobiDB-lite"/>
    </source>
</evidence>